<evidence type="ECO:0000313" key="1">
    <source>
        <dbReference type="EMBL" id="BBM15523.1"/>
    </source>
</evidence>
<protein>
    <submittedName>
        <fullName evidence="1">Uncharacterized protein</fullName>
    </submittedName>
</protein>
<dbReference type="EMBL" id="AP019810">
    <property type="protein sequence ID" value="BBM15523.1"/>
    <property type="molecule type" value="Genomic_DNA"/>
</dbReference>
<dbReference type="Proteomes" id="UP000509460">
    <property type="component" value="Chromosome"/>
</dbReference>
<name>A0AAI8RB16_ENTMU</name>
<dbReference type="AlphaFoldDB" id="A0AAI8RB16"/>
<sequence>MENSIDATITSLLNGVPNETPLEISAKKPKIGRTIFGFSRLFIEAKYLTILSHSIYFVSSFFSHKIFAAQ</sequence>
<accession>A0AAI8RB16</accession>
<reference evidence="1 2" key="1">
    <citation type="submission" date="2019-07" db="EMBL/GenBank/DDBJ databases">
        <title>antibiotic susceptibility of plant-derived lactic acid bacteria.</title>
        <authorList>
            <person name="Sugiyama M."/>
            <person name="Noda M."/>
        </authorList>
    </citation>
    <scope>NUCLEOTIDE SEQUENCE [LARGE SCALE GENOMIC DNA]</scope>
    <source>
        <strain evidence="1 2">15-1A</strain>
    </source>
</reference>
<evidence type="ECO:0000313" key="2">
    <source>
        <dbReference type="Proteomes" id="UP000509460"/>
    </source>
</evidence>
<proteinExistence type="predicted"/>
<organism evidence="1 2">
    <name type="scientific">Enterococcus mundtii</name>
    <dbReference type="NCBI Taxonomy" id="53346"/>
    <lineage>
        <taxon>Bacteria</taxon>
        <taxon>Bacillati</taxon>
        <taxon>Bacillota</taxon>
        <taxon>Bacilli</taxon>
        <taxon>Lactobacillales</taxon>
        <taxon>Enterococcaceae</taxon>
        <taxon>Enterococcus</taxon>
    </lineage>
</organism>
<gene>
    <name evidence="1" type="ORF">EM151A_2342</name>
</gene>